<evidence type="ECO:0000313" key="1">
    <source>
        <dbReference type="EMBL" id="EMI51934.1"/>
    </source>
</evidence>
<sequence length="78" mass="8914">MQIEGRLGELAKHAEASGKQFRGRRSVAWWRRWESIKREASRHVGWNAQKQPLATSSAYEISIAELFAAFSGRREAGR</sequence>
<dbReference type="Proteomes" id="UP000011885">
    <property type="component" value="Unassembled WGS sequence"/>
</dbReference>
<dbReference type="EMBL" id="ANOH01000465">
    <property type="protein sequence ID" value="EMI51934.1"/>
    <property type="molecule type" value="Genomic_DNA"/>
</dbReference>
<gene>
    <name evidence="1" type="ORF">RSSM_06630</name>
</gene>
<dbReference type="PATRIC" id="fig|1263870.3.peg.7033"/>
<accession>M5TSA6</accession>
<organism evidence="1 2">
    <name type="scientific">Rhodopirellula sallentina SM41</name>
    <dbReference type="NCBI Taxonomy" id="1263870"/>
    <lineage>
        <taxon>Bacteria</taxon>
        <taxon>Pseudomonadati</taxon>
        <taxon>Planctomycetota</taxon>
        <taxon>Planctomycetia</taxon>
        <taxon>Pirellulales</taxon>
        <taxon>Pirellulaceae</taxon>
        <taxon>Rhodopirellula</taxon>
    </lineage>
</organism>
<protein>
    <submittedName>
        <fullName evidence="1">Uncharacterized protein</fullName>
    </submittedName>
</protein>
<name>M5TSA6_9BACT</name>
<comment type="caution">
    <text evidence="1">The sequence shown here is derived from an EMBL/GenBank/DDBJ whole genome shotgun (WGS) entry which is preliminary data.</text>
</comment>
<evidence type="ECO:0000313" key="2">
    <source>
        <dbReference type="Proteomes" id="UP000011885"/>
    </source>
</evidence>
<reference evidence="1 2" key="1">
    <citation type="journal article" date="2013" name="Mar. Genomics">
        <title>Expression of sulfatases in Rhodopirellula baltica and the diversity of sulfatases in the genus Rhodopirellula.</title>
        <authorList>
            <person name="Wegner C.E."/>
            <person name="Richter-Heitmann T."/>
            <person name="Klindworth A."/>
            <person name="Klockow C."/>
            <person name="Richter M."/>
            <person name="Achstetter T."/>
            <person name="Glockner F.O."/>
            <person name="Harder J."/>
        </authorList>
    </citation>
    <scope>NUCLEOTIDE SEQUENCE [LARGE SCALE GENOMIC DNA]</scope>
    <source>
        <strain evidence="1 2">SM41</strain>
    </source>
</reference>
<dbReference type="AlphaFoldDB" id="M5TSA6"/>
<proteinExistence type="predicted"/>
<keyword evidence="2" id="KW-1185">Reference proteome</keyword>